<evidence type="ECO:0000313" key="3">
    <source>
        <dbReference type="Proteomes" id="UP001283361"/>
    </source>
</evidence>
<evidence type="ECO:0000256" key="1">
    <source>
        <dbReference type="SAM" id="MobiDB-lite"/>
    </source>
</evidence>
<proteinExistence type="predicted"/>
<comment type="caution">
    <text evidence="2">The sequence shown here is derived from an EMBL/GenBank/DDBJ whole genome shotgun (WGS) entry which is preliminary data.</text>
</comment>
<dbReference type="Proteomes" id="UP001283361">
    <property type="component" value="Unassembled WGS sequence"/>
</dbReference>
<feature type="region of interest" description="Disordered" evidence="1">
    <location>
        <begin position="288"/>
        <end position="307"/>
    </location>
</feature>
<protein>
    <submittedName>
        <fullName evidence="2">Uncharacterized protein</fullName>
    </submittedName>
</protein>
<accession>A0AAE1B075</accession>
<name>A0AAE1B075_9GAST</name>
<evidence type="ECO:0000313" key="2">
    <source>
        <dbReference type="EMBL" id="KAK3797333.1"/>
    </source>
</evidence>
<dbReference type="EMBL" id="JAWDGP010000775">
    <property type="protein sequence ID" value="KAK3797333.1"/>
    <property type="molecule type" value="Genomic_DNA"/>
</dbReference>
<gene>
    <name evidence="2" type="ORF">RRG08_004692</name>
</gene>
<reference evidence="2" key="1">
    <citation type="journal article" date="2023" name="G3 (Bethesda)">
        <title>A reference genome for the long-term kleptoplast-retaining sea slug Elysia crispata morphotype clarki.</title>
        <authorList>
            <person name="Eastman K.E."/>
            <person name="Pendleton A.L."/>
            <person name="Shaikh M.A."/>
            <person name="Suttiyut T."/>
            <person name="Ogas R."/>
            <person name="Tomko P."/>
            <person name="Gavelis G."/>
            <person name="Widhalm J.R."/>
            <person name="Wisecaver J.H."/>
        </authorList>
    </citation>
    <scope>NUCLEOTIDE SEQUENCE</scope>
    <source>
        <strain evidence="2">ECLA1</strain>
    </source>
</reference>
<organism evidence="2 3">
    <name type="scientific">Elysia crispata</name>
    <name type="common">lettuce slug</name>
    <dbReference type="NCBI Taxonomy" id="231223"/>
    <lineage>
        <taxon>Eukaryota</taxon>
        <taxon>Metazoa</taxon>
        <taxon>Spiralia</taxon>
        <taxon>Lophotrochozoa</taxon>
        <taxon>Mollusca</taxon>
        <taxon>Gastropoda</taxon>
        <taxon>Heterobranchia</taxon>
        <taxon>Euthyneura</taxon>
        <taxon>Panpulmonata</taxon>
        <taxon>Sacoglossa</taxon>
        <taxon>Placobranchoidea</taxon>
        <taxon>Plakobranchidae</taxon>
        <taxon>Elysia</taxon>
    </lineage>
</organism>
<keyword evidence="3" id="KW-1185">Reference proteome</keyword>
<sequence length="1404" mass="159447">MTSSCQSHDFDALFVSYDSCQTSPKSKTDTRTFEKGKEEEVVAEDVTSFSSPCDSLYQHAIHFARTHGYGFVKFVEKEHPLVDEERAKKLRKGRNYRRRNFSRRTSDGYALNKQDTGHHSLYTHFPAYPRSVRLVSSTCRGLCGGRPRHLQAFWEDSISDKNLMIKNENDIREISHDIKKDLTAEGSLGVHPKYRGYTPWWFCHENQLDTAKDKNISHPKRTASPRRHLKLDASVIPRNPKSYSRNPKHHSCPSIYCTGAAWCEISESDIPRSKSEVEQLLSENDENYFTKSSPRRSKHPVPVPEKIGCPQDKLLELNNEKLSRTKDIADRHCNSFKNENAIAMKDLYIPRKVEPQKHQFENGKLVKGMSDMIDFEFSHFWPPCDGMLKQEPFLNINTIIHENTETSETSQKRERSVKKTKNVITTNIKPIDKDTTSMYSVKQIYPEKERSLQSPRDAKTEAESSKKCLESGVMNNRKGKQYRLCNSLSATIFRESQLHSASLCAPGKTGSVTPQEKMYVKDASNCVTASEETTNENITEISIANKESRKIFEKIGKQSNCIGVSIPGDDLTVFNETYNAIDVDLALPSAPGHAHIRQSRTAFPPQLSLATMLRSGQLVTMSGLRAGSCPNLAPHSSKKHRCFSSKSAYVLRKSLSPRPKRLRLKTDSHLDGLSCNNGNQTFPLNNISSAVGDYNFRIENSSKAGVRFSGISPELNMTSQGHCFNIQKYITNKTIQSAPSFCLRSSSSTDIFGVSCCQSPRCNFACLLKNLSASETSPSEEGYVLCEKQKCFKYCKPQVSRKNTKWNDCMEKRREMSNGKGDKHENCPMSWKEKYQKPTTALDSNNNARINGENFYRDLKFSQAENVRTLVNSQNQGEHENLKKEGGEIPINDNQIKQQIMSRTQCQKFNFTLDSVFPLPVKCSRSPLWDSMLSRDPMTRKLWSCENQGLRQYQASSSIVYNPDLECKPMPFCSATEKCWHIKPTMNITTQSPGLLESTATTKSEKFKETMSPFNQPCNVINSSHYPIRPGIDTEDRETFPSAIPCHDTYDRALPGFAGLYRKLDSLSLHYQNQISQCFQAIGNSLNAGLKELQGVYESHIQRRNISPLNYAYDNSDDNRSLKRSKHPCNQVKRKATRDIRLPLGSSLDTAKYYKREMEFSGQAINKTFRQAKVKVNAGASSACKIFPHARYKEIRSRSKCDEAGKSTFKKNIVKLRRRRQESPKYKSIRKSQQKVSKAVSQGCASKQNSVLCFCNHKHTRSCRRRRGMEGIKCNMCLLAGSSLHRQDGRFSCLKKCPDASNSSTDSICHILQQKPLKRLSSHQSFRCLKIHLPNRFCSVRDHQDDPFPDENTFSRFPNCFQKPGNHLRYSANANFQVEDAPPKLQAPIAQSNKKSAAVPLGRY</sequence>